<evidence type="ECO:0000313" key="10">
    <source>
        <dbReference type="EMBL" id="JAC15926.1"/>
    </source>
</evidence>
<evidence type="ECO:0000256" key="3">
    <source>
        <dbReference type="ARBA" id="ARBA00005582"/>
    </source>
</evidence>
<sequence length="333" mass="37561">MDSIENKLQNLLEGQGISDNDELCDFTLLEQNEAAAAKGVAPLTPSDYVPVLRETVTYIVMAVIFNNQGEVLLMQEAKRSCAGQWYLPAGRMDPGETIQDAVKREVLEETGLHFDPKTLIMIECASKAWFRFILTGDIVGGDLKTPAQADSESLQAKWVKDIKELSLRANDINSIIERGRIFYKKEEPQHPYSMPAIKRHSKLLLRLVVCIRQKSSNRVHILLSEKTVGHFPMCEINHRKNLHSTLRMFMMDIFGADVPPHKPHGILSVEHCGEPGGGINDGLCLTMLVSFRVPLEDVFPIDKYTWYMISKDLGDRLIARLPKNLTIPLNVIR</sequence>
<keyword evidence="6" id="KW-0460">Magnesium</keyword>
<dbReference type="Gene3D" id="3.90.79.10">
    <property type="entry name" value="Nucleoside Triphosphate Pyrophosphohydrolase"/>
    <property type="match status" value="1"/>
</dbReference>
<feature type="domain" description="Nudix hydrolase" evidence="9">
    <location>
        <begin position="42"/>
        <end position="184"/>
    </location>
</feature>
<keyword evidence="4" id="KW-0479">Metal-binding</keyword>
<accession>A0A023F3J9</accession>
<keyword evidence="5 8" id="KW-0378">Hydrolase</keyword>
<evidence type="ECO:0000256" key="1">
    <source>
        <dbReference type="ARBA" id="ARBA00001936"/>
    </source>
</evidence>
<dbReference type="InterPro" id="IPR042970">
    <property type="entry name" value="NUDT18_NUDIX"/>
</dbReference>
<dbReference type="InterPro" id="IPR015797">
    <property type="entry name" value="NUDIX_hydrolase-like_dom_sf"/>
</dbReference>
<dbReference type="Pfam" id="PF00293">
    <property type="entry name" value="NUDIX"/>
    <property type="match status" value="1"/>
</dbReference>
<dbReference type="AlphaFoldDB" id="A0A023F3J9"/>
<evidence type="ECO:0000256" key="2">
    <source>
        <dbReference type="ARBA" id="ARBA00001946"/>
    </source>
</evidence>
<reference evidence="10" key="1">
    <citation type="journal article" date="2014" name="PLoS Negl. Trop. Dis.">
        <title>An updated insight into the Sialotranscriptome of Triatoma infestans: developmental stage and geographic variations.</title>
        <authorList>
            <person name="Schwarz A."/>
            <person name="Medrano-Mercado N."/>
            <person name="Schaub G.A."/>
            <person name="Struchiner C.J."/>
            <person name="Bargues M.D."/>
            <person name="Levy M.Z."/>
            <person name="Ribeiro J.M."/>
        </authorList>
    </citation>
    <scope>NUCLEOTIDE SEQUENCE</scope>
    <source>
        <strain evidence="10">Chile</strain>
        <tissue evidence="10">Salivary glands</tissue>
    </source>
</reference>
<dbReference type="EMBL" id="GBBI01002786">
    <property type="protein sequence ID" value="JAC15926.1"/>
    <property type="molecule type" value="mRNA"/>
</dbReference>
<evidence type="ECO:0000259" key="9">
    <source>
        <dbReference type="PROSITE" id="PS51462"/>
    </source>
</evidence>
<dbReference type="PANTHER" id="PTHR22769">
    <property type="entry name" value="MUTT/NUDIX HYDROLASE"/>
    <property type="match status" value="1"/>
</dbReference>
<comment type="cofactor">
    <cofactor evidence="1">
        <name>Mn(2+)</name>
        <dbReference type="ChEBI" id="CHEBI:29035"/>
    </cofactor>
</comment>
<dbReference type="SUPFAM" id="SSF55811">
    <property type="entry name" value="Nudix"/>
    <property type="match status" value="1"/>
</dbReference>
<protein>
    <submittedName>
        <fullName evidence="10">Putative nudix hydrolase fgf-2</fullName>
    </submittedName>
</protein>
<dbReference type="PRINTS" id="PR00502">
    <property type="entry name" value="NUDIXFAMILY"/>
</dbReference>
<comment type="similarity">
    <text evidence="3 8">Belongs to the Nudix hydrolase family.</text>
</comment>
<dbReference type="InterPro" id="IPR000086">
    <property type="entry name" value="NUDIX_hydrolase_dom"/>
</dbReference>
<dbReference type="CDD" id="cd04671">
    <property type="entry name" value="NUDIX_8DGDPP_Nudt18"/>
    <property type="match status" value="1"/>
</dbReference>
<name>A0A023F3J9_TRIIF</name>
<dbReference type="InterPro" id="IPR020476">
    <property type="entry name" value="Nudix_hydrolase"/>
</dbReference>
<comment type="cofactor">
    <cofactor evidence="2">
        <name>Mg(2+)</name>
        <dbReference type="ChEBI" id="CHEBI:18420"/>
    </cofactor>
</comment>
<evidence type="ECO:0000256" key="5">
    <source>
        <dbReference type="ARBA" id="ARBA00022801"/>
    </source>
</evidence>
<dbReference type="PANTHER" id="PTHR22769:SF56">
    <property type="entry name" value="8-OXO-DGDP PHOSPHATASE NUDT18"/>
    <property type="match status" value="1"/>
</dbReference>
<dbReference type="InterPro" id="IPR020084">
    <property type="entry name" value="NUDIX_hydrolase_CS"/>
</dbReference>
<dbReference type="PROSITE" id="PS51462">
    <property type="entry name" value="NUDIX"/>
    <property type="match status" value="1"/>
</dbReference>
<evidence type="ECO:0000256" key="7">
    <source>
        <dbReference type="ARBA" id="ARBA00023211"/>
    </source>
</evidence>
<evidence type="ECO:0000256" key="8">
    <source>
        <dbReference type="RuleBase" id="RU003476"/>
    </source>
</evidence>
<dbReference type="GO" id="GO:0044715">
    <property type="term" value="F:8-oxo-dGDP phosphatase activity"/>
    <property type="evidence" value="ECO:0007669"/>
    <property type="project" value="TreeGrafter"/>
</dbReference>
<keyword evidence="7" id="KW-0464">Manganese</keyword>
<dbReference type="PROSITE" id="PS00893">
    <property type="entry name" value="NUDIX_BOX"/>
    <property type="match status" value="1"/>
</dbReference>
<evidence type="ECO:0000256" key="6">
    <source>
        <dbReference type="ARBA" id="ARBA00022842"/>
    </source>
</evidence>
<proteinExistence type="evidence at transcript level"/>
<dbReference type="GO" id="GO:0044716">
    <property type="term" value="F:8-oxo-GDP phosphatase activity"/>
    <property type="evidence" value="ECO:0007669"/>
    <property type="project" value="TreeGrafter"/>
</dbReference>
<dbReference type="GO" id="GO:0046872">
    <property type="term" value="F:metal ion binding"/>
    <property type="evidence" value="ECO:0007669"/>
    <property type="project" value="UniProtKB-KW"/>
</dbReference>
<evidence type="ECO:0000256" key="4">
    <source>
        <dbReference type="ARBA" id="ARBA00022723"/>
    </source>
</evidence>
<organism evidence="10">
    <name type="scientific">Triatoma infestans</name>
    <name type="common">Assassin bug</name>
    <dbReference type="NCBI Taxonomy" id="30076"/>
    <lineage>
        <taxon>Eukaryota</taxon>
        <taxon>Metazoa</taxon>
        <taxon>Ecdysozoa</taxon>
        <taxon>Arthropoda</taxon>
        <taxon>Hexapoda</taxon>
        <taxon>Insecta</taxon>
        <taxon>Pterygota</taxon>
        <taxon>Neoptera</taxon>
        <taxon>Paraneoptera</taxon>
        <taxon>Hemiptera</taxon>
        <taxon>Heteroptera</taxon>
        <taxon>Panheteroptera</taxon>
        <taxon>Cimicomorpha</taxon>
        <taxon>Reduviidae</taxon>
        <taxon>Triatominae</taxon>
        <taxon>Triatoma</taxon>
    </lineage>
</organism>